<gene>
    <name evidence="2" type="ORF">ABNK63_09040</name>
</gene>
<dbReference type="EMBL" id="CP157948">
    <property type="protein sequence ID" value="XBS88567.1"/>
    <property type="molecule type" value="Genomic_DNA"/>
</dbReference>
<evidence type="ECO:0000313" key="2">
    <source>
        <dbReference type="EMBL" id="XBS88567.1"/>
    </source>
</evidence>
<dbReference type="AlphaFoldDB" id="A0AAU7QFX1"/>
<proteinExistence type="predicted"/>
<reference evidence="2" key="1">
    <citation type="submission" date="2024-06" db="EMBL/GenBank/DDBJ databases">
        <authorList>
            <person name="Sun Y."/>
        </authorList>
    </citation>
    <scope>NUCLEOTIDE SEQUENCE</scope>
    <source>
        <strain evidence="2">IGA1.0</strain>
    </source>
</reference>
<protein>
    <submittedName>
        <fullName evidence="2">Uncharacterized protein</fullName>
    </submittedName>
</protein>
<keyword evidence="1" id="KW-0812">Transmembrane</keyword>
<name>A0AAU7QFX1_9GAMM</name>
<evidence type="ECO:0000256" key="1">
    <source>
        <dbReference type="SAM" id="Phobius"/>
    </source>
</evidence>
<feature type="transmembrane region" description="Helical" evidence="1">
    <location>
        <begin position="74"/>
        <end position="92"/>
    </location>
</feature>
<dbReference type="RefSeq" id="WP_350015437.1">
    <property type="nucleotide sequence ID" value="NZ_CP157948.1"/>
</dbReference>
<accession>A0AAU7QFX1</accession>
<feature type="transmembrane region" description="Helical" evidence="1">
    <location>
        <begin position="6"/>
        <end position="24"/>
    </location>
</feature>
<organism evidence="2">
    <name type="scientific">Rhodanobacter sp. IGA1.0</name>
    <dbReference type="NCBI Taxonomy" id="3158582"/>
    <lineage>
        <taxon>Bacteria</taxon>
        <taxon>Pseudomonadati</taxon>
        <taxon>Pseudomonadota</taxon>
        <taxon>Gammaproteobacteria</taxon>
        <taxon>Lysobacterales</taxon>
        <taxon>Rhodanobacteraceae</taxon>
        <taxon>Rhodanobacter</taxon>
    </lineage>
</organism>
<keyword evidence="1" id="KW-1133">Transmembrane helix</keyword>
<sequence length="93" mass="9561">MRLVEVLLAIGGCVAGLVSAGYWLKASVVPIDPIWSKQGGVEPGVHSLSQDGWISGMLEAALESARLNKIAARWTAATVVLAAISALVGTFSG</sequence>
<keyword evidence="1" id="KW-0472">Membrane</keyword>